<evidence type="ECO:0000313" key="6">
    <source>
        <dbReference type="Proteomes" id="UP001634393"/>
    </source>
</evidence>
<dbReference type="EMBL" id="JBJXBP010000003">
    <property type="protein sequence ID" value="KAL3839339.1"/>
    <property type="molecule type" value="Genomic_DNA"/>
</dbReference>
<organism evidence="5 6">
    <name type="scientific">Penstemon smallii</name>
    <dbReference type="NCBI Taxonomy" id="265156"/>
    <lineage>
        <taxon>Eukaryota</taxon>
        <taxon>Viridiplantae</taxon>
        <taxon>Streptophyta</taxon>
        <taxon>Embryophyta</taxon>
        <taxon>Tracheophyta</taxon>
        <taxon>Spermatophyta</taxon>
        <taxon>Magnoliopsida</taxon>
        <taxon>eudicotyledons</taxon>
        <taxon>Gunneridae</taxon>
        <taxon>Pentapetalae</taxon>
        <taxon>asterids</taxon>
        <taxon>lamiids</taxon>
        <taxon>Lamiales</taxon>
        <taxon>Plantaginaceae</taxon>
        <taxon>Cheloneae</taxon>
        <taxon>Penstemon</taxon>
    </lineage>
</organism>
<evidence type="ECO:0000259" key="4">
    <source>
        <dbReference type="Pfam" id="PF00891"/>
    </source>
</evidence>
<evidence type="ECO:0000256" key="2">
    <source>
        <dbReference type="ARBA" id="ARBA00022679"/>
    </source>
</evidence>
<keyword evidence="6" id="KW-1185">Reference proteome</keyword>
<name>A0ABD3TQD3_9LAMI</name>
<keyword evidence="1" id="KW-0489">Methyltransferase</keyword>
<comment type="caution">
    <text evidence="5">The sequence shown here is derived from an EMBL/GenBank/DDBJ whole genome shotgun (WGS) entry which is preliminary data.</text>
</comment>
<protein>
    <recommendedName>
        <fullName evidence="4">O-methyltransferase C-terminal domain-containing protein</fullName>
    </recommendedName>
</protein>
<dbReference type="SUPFAM" id="SSF53335">
    <property type="entry name" value="S-adenosyl-L-methionine-dependent methyltransferases"/>
    <property type="match status" value="1"/>
</dbReference>
<proteinExistence type="predicted"/>
<dbReference type="AlphaFoldDB" id="A0ABD3TQD3"/>
<dbReference type="GO" id="GO:0032259">
    <property type="term" value="P:methylation"/>
    <property type="evidence" value="ECO:0007669"/>
    <property type="project" value="UniProtKB-KW"/>
</dbReference>
<keyword evidence="3" id="KW-0949">S-adenosyl-L-methionine</keyword>
<sequence>MVDVGCGTGTVAKVIGDAFPGLKCVVIDLPHVVDGLEGNENLSYVSGDIFESIHLVDAVLLKWIN</sequence>
<dbReference type="InterPro" id="IPR029063">
    <property type="entry name" value="SAM-dependent_MTases_sf"/>
</dbReference>
<dbReference type="PROSITE" id="PS51683">
    <property type="entry name" value="SAM_OMT_II"/>
    <property type="match status" value="1"/>
</dbReference>
<dbReference type="PANTHER" id="PTHR11746">
    <property type="entry name" value="O-METHYLTRANSFERASE"/>
    <property type="match status" value="1"/>
</dbReference>
<dbReference type="InterPro" id="IPR001077">
    <property type="entry name" value="COMT_C"/>
</dbReference>
<evidence type="ECO:0000313" key="5">
    <source>
        <dbReference type="EMBL" id="KAL3839339.1"/>
    </source>
</evidence>
<feature type="domain" description="O-methyltransferase C-terminal" evidence="4">
    <location>
        <begin position="1"/>
        <end position="64"/>
    </location>
</feature>
<gene>
    <name evidence="5" type="ORF">ACJIZ3_023930</name>
</gene>
<dbReference type="Gene3D" id="3.40.50.150">
    <property type="entry name" value="Vaccinia Virus protein VP39"/>
    <property type="match status" value="1"/>
</dbReference>
<reference evidence="5 6" key="1">
    <citation type="submission" date="2024-12" db="EMBL/GenBank/DDBJ databases">
        <title>The unique morphological basis and parallel evolutionary history of personate flowers in Penstemon.</title>
        <authorList>
            <person name="Depatie T.H."/>
            <person name="Wessinger C.A."/>
        </authorList>
    </citation>
    <scope>NUCLEOTIDE SEQUENCE [LARGE SCALE GENOMIC DNA]</scope>
    <source>
        <strain evidence="5">WTNN_2</strain>
        <tissue evidence="5">Leaf</tissue>
    </source>
</reference>
<dbReference type="GO" id="GO:0008168">
    <property type="term" value="F:methyltransferase activity"/>
    <property type="evidence" value="ECO:0007669"/>
    <property type="project" value="UniProtKB-KW"/>
</dbReference>
<evidence type="ECO:0000256" key="3">
    <source>
        <dbReference type="ARBA" id="ARBA00022691"/>
    </source>
</evidence>
<dbReference type="InterPro" id="IPR016461">
    <property type="entry name" value="COMT-like"/>
</dbReference>
<keyword evidence="2" id="KW-0808">Transferase</keyword>
<accession>A0ABD3TQD3</accession>
<dbReference type="Pfam" id="PF00891">
    <property type="entry name" value="Methyltransf_2"/>
    <property type="match status" value="1"/>
</dbReference>
<evidence type="ECO:0000256" key="1">
    <source>
        <dbReference type="ARBA" id="ARBA00022603"/>
    </source>
</evidence>
<dbReference type="Proteomes" id="UP001634393">
    <property type="component" value="Unassembled WGS sequence"/>
</dbReference>